<dbReference type="Proteomes" id="UP001558652">
    <property type="component" value="Unassembled WGS sequence"/>
</dbReference>
<dbReference type="InterPro" id="IPR026055">
    <property type="entry name" value="FAR"/>
</dbReference>
<dbReference type="Gene3D" id="3.40.50.720">
    <property type="entry name" value="NAD(P)-binding Rossmann-like Domain"/>
    <property type="match status" value="1"/>
</dbReference>
<organism evidence="7 8">
    <name type="scientific">Ranatra chinensis</name>
    <dbReference type="NCBI Taxonomy" id="642074"/>
    <lineage>
        <taxon>Eukaryota</taxon>
        <taxon>Metazoa</taxon>
        <taxon>Ecdysozoa</taxon>
        <taxon>Arthropoda</taxon>
        <taxon>Hexapoda</taxon>
        <taxon>Insecta</taxon>
        <taxon>Pterygota</taxon>
        <taxon>Neoptera</taxon>
        <taxon>Paraneoptera</taxon>
        <taxon>Hemiptera</taxon>
        <taxon>Heteroptera</taxon>
        <taxon>Panheteroptera</taxon>
        <taxon>Nepomorpha</taxon>
        <taxon>Nepidae</taxon>
        <taxon>Ranatrinae</taxon>
        <taxon>Ranatra</taxon>
    </lineage>
</organism>
<accession>A0ABD0Y368</accession>
<protein>
    <recommendedName>
        <fullName evidence="4">Fatty acyl-CoA reductase</fullName>
        <ecNumber evidence="4">1.2.1.84</ecNumber>
    </recommendedName>
</protein>
<evidence type="ECO:0000313" key="7">
    <source>
        <dbReference type="EMBL" id="KAL1117894.1"/>
    </source>
</evidence>
<comment type="caution">
    <text evidence="7">The sequence shown here is derived from an EMBL/GenBank/DDBJ whole genome shotgun (WGS) entry which is preliminary data.</text>
</comment>
<dbReference type="AlphaFoldDB" id="A0ABD0Y368"/>
<dbReference type="Pfam" id="PF03015">
    <property type="entry name" value="Sterile"/>
    <property type="match status" value="1"/>
</dbReference>
<dbReference type="EMBL" id="JBFDAA010000015">
    <property type="protein sequence ID" value="KAL1117894.1"/>
    <property type="molecule type" value="Genomic_DNA"/>
</dbReference>
<keyword evidence="8" id="KW-1185">Reference proteome</keyword>
<comment type="function">
    <text evidence="4">Catalyzes the reduction of fatty acyl-CoA to fatty alcohols.</text>
</comment>
<dbReference type="InterPro" id="IPR036291">
    <property type="entry name" value="NAD(P)-bd_dom_sf"/>
</dbReference>
<evidence type="ECO:0000313" key="8">
    <source>
        <dbReference type="Proteomes" id="UP001558652"/>
    </source>
</evidence>
<evidence type="ECO:0000256" key="4">
    <source>
        <dbReference type="RuleBase" id="RU363097"/>
    </source>
</evidence>
<feature type="domain" description="Fatty acyl-CoA reductase C-terminal" evidence="5">
    <location>
        <begin position="360"/>
        <end position="450"/>
    </location>
</feature>
<dbReference type="PANTHER" id="PTHR11011:SF116">
    <property type="entry name" value="FATTY ACYL-COA REDUCTASE CG5065-RELATED"/>
    <property type="match status" value="1"/>
</dbReference>
<comment type="similarity">
    <text evidence="1 4">Belongs to the fatty acyl-CoA reductase family.</text>
</comment>
<reference evidence="7 8" key="1">
    <citation type="submission" date="2024-07" db="EMBL/GenBank/DDBJ databases">
        <title>Chromosome-level genome assembly of the water stick insect Ranatra chinensis (Heteroptera: Nepidae).</title>
        <authorList>
            <person name="Liu X."/>
        </authorList>
    </citation>
    <scope>NUCLEOTIDE SEQUENCE [LARGE SCALE GENOMIC DNA]</scope>
    <source>
        <strain evidence="7">Cailab_2021Rc</strain>
        <tissue evidence="7">Muscle</tissue>
    </source>
</reference>
<dbReference type="GO" id="GO:1901568">
    <property type="term" value="P:fatty acid derivative metabolic process"/>
    <property type="evidence" value="ECO:0007669"/>
    <property type="project" value="UniProtKB-ARBA"/>
</dbReference>
<dbReference type="CDD" id="cd09071">
    <property type="entry name" value="FAR_C"/>
    <property type="match status" value="1"/>
</dbReference>
<evidence type="ECO:0000259" key="5">
    <source>
        <dbReference type="Pfam" id="PF03015"/>
    </source>
</evidence>
<dbReference type="Pfam" id="PF07993">
    <property type="entry name" value="NAD_binding_4"/>
    <property type="match status" value="1"/>
</dbReference>
<keyword evidence="3 4" id="KW-0443">Lipid metabolism</keyword>
<proteinExistence type="inferred from homology"/>
<keyword evidence="4" id="KW-0560">Oxidoreductase</keyword>
<dbReference type="PANTHER" id="PTHR11011">
    <property type="entry name" value="MALE STERILITY PROTEIN 2-RELATED"/>
    <property type="match status" value="1"/>
</dbReference>
<evidence type="ECO:0000259" key="6">
    <source>
        <dbReference type="Pfam" id="PF07993"/>
    </source>
</evidence>
<gene>
    <name evidence="7" type="ORF">AAG570_004207</name>
</gene>
<dbReference type="CDD" id="cd05236">
    <property type="entry name" value="FAR-N_SDR_e"/>
    <property type="match status" value="1"/>
</dbReference>
<keyword evidence="4" id="KW-0521">NADP</keyword>
<dbReference type="InterPro" id="IPR013120">
    <property type="entry name" value="FAR_NAD-bd"/>
</dbReference>
<evidence type="ECO:0000256" key="3">
    <source>
        <dbReference type="ARBA" id="ARBA00023098"/>
    </source>
</evidence>
<evidence type="ECO:0000256" key="1">
    <source>
        <dbReference type="ARBA" id="ARBA00005928"/>
    </source>
</evidence>
<dbReference type="SUPFAM" id="SSF51735">
    <property type="entry name" value="NAD(P)-binding Rossmann-fold domains"/>
    <property type="match status" value="1"/>
</dbReference>
<dbReference type="EC" id="1.2.1.84" evidence="4"/>
<sequence>MDETKGVAEAFRDRWVFLTGVTGFLGSVLLEKLVRSCPHLAGVYVLIRKKKKFTDVQQRLETVLSLPLFCRVDKDLLRSKVVAVEGDVSLNGLGLEDVARRMVIERCHFVFHVAANINFNAALHQALSVNLAGTQRVLQLAKDMVNMKGFVYVSTAYCNCTQRDVVAEKVYPNRWEVDRLLRILAEQPPDVINGSTDRILGGHPNTYTFTKLMAENLIASERGDLPVAIVRPSIVIGTLCDPIAGWVDNVQSGAFAFIAGAGRGVFRTLPATGSRVADIVPADQLVALLLAAAWRIADTGRLQVFHFTSGGRNPVTWSEYCRLAVTKLRENPCTGLILYPRASCRSPTTVRHALYVAMAHYAPAYLLDTLAKICGDKPILLDIQYKYSKGMAHTDYFTRNEWNFSTANTEDLWSILGETDAKEFSFDVGKINWPTYIENCVLGVREYYHKQPRSTLPAARKYLKL</sequence>
<keyword evidence="2 4" id="KW-0444">Lipid biosynthesis</keyword>
<evidence type="ECO:0000256" key="2">
    <source>
        <dbReference type="ARBA" id="ARBA00022516"/>
    </source>
</evidence>
<name>A0ABD0Y368_9HEMI</name>
<dbReference type="InterPro" id="IPR033640">
    <property type="entry name" value="FAR_C"/>
</dbReference>
<dbReference type="GO" id="GO:0102965">
    <property type="term" value="F:alcohol-forming long-chain fatty acyl-CoA reductase activity"/>
    <property type="evidence" value="ECO:0007669"/>
    <property type="project" value="UniProtKB-EC"/>
</dbReference>
<feature type="domain" description="Thioester reductase (TE)" evidence="6">
    <location>
        <begin position="18"/>
        <end position="287"/>
    </location>
</feature>
<comment type="catalytic activity">
    <reaction evidence="4">
        <text>a long-chain fatty acyl-CoA + 2 NADPH + 2 H(+) = a long-chain primary fatty alcohol + 2 NADP(+) + CoA</text>
        <dbReference type="Rhea" id="RHEA:52716"/>
        <dbReference type="ChEBI" id="CHEBI:15378"/>
        <dbReference type="ChEBI" id="CHEBI:57287"/>
        <dbReference type="ChEBI" id="CHEBI:57783"/>
        <dbReference type="ChEBI" id="CHEBI:58349"/>
        <dbReference type="ChEBI" id="CHEBI:77396"/>
        <dbReference type="ChEBI" id="CHEBI:83139"/>
        <dbReference type="EC" id="1.2.1.84"/>
    </reaction>
</comment>